<reference evidence="2" key="1">
    <citation type="journal article" date="2023" name="Nat. Plants">
        <title>Single-cell RNA sequencing provides a high-resolution roadmap for understanding the multicellular compartmentation of specialized metabolism.</title>
        <authorList>
            <person name="Sun S."/>
            <person name="Shen X."/>
            <person name="Li Y."/>
            <person name="Li Y."/>
            <person name="Wang S."/>
            <person name="Li R."/>
            <person name="Zhang H."/>
            <person name="Shen G."/>
            <person name="Guo B."/>
            <person name="Wei J."/>
            <person name="Xu J."/>
            <person name="St-Pierre B."/>
            <person name="Chen S."/>
            <person name="Sun C."/>
        </authorList>
    </citation>
    <scope>NUCLEOTIDE SEQUENCE [LARGE SCALE GENOMIC DNA]</scope>
</reference>
<evidence type="ECO:0000313" key="2">
    <source>
        <dbReference type="Proteomes" id="UP001060085"/>
    </source>
</evidence>
<evidence type="ECO:0000313" key="1">
    <source>
        <dbReference type="EMBL" id="KAI5664279.1"/>
    </source>
</evidence>
<name>A0ACC0AUQ8_CATRO</name>
<sequence>MARKGNPILIRLDMNHSSDSSWFSEGNRESHRMGVGGCCKCPGQTRLLLRLRLEDHWKTPKTRACRERSPLSGHIMNARCRIPGKETRVIIPLCANR</sequence>
<comment type="caution">
    <text evidence="1">The sequence shown here is derived from an EMBL/GenBank/DDBJ whole genome shotgun (WGS) entry which is preliminary data.</text>
</comment>
<dbReference type="EMBL" id="CM044705">
    <property type="protein sequence ID" value="KAI5664279.1"/>
    <property type="molecule type" value="Genomic_DNA"/>
</dbReference>
<keyword evidence="2" id="KW-1185">Reference proteome</keyword>
<organism evidence="1 2">
    <name type="scientific">Catharanthus roseus</name>
    <name type="common">Madagascar periwinkle</name>
    <name type="synonym">Vinca rosea</name>
    <dbReference type="NCBI Taxonomy" id="4058"/>
    <lineage>
        <taxon>Eukaryota</taxon>
        <taxon>Viridiplantae</taxon>
        <taxon>Streptophyta</taxon>
        <taxon>Embryophyta</taxon>
        <taxon>Tracheophyta</taxon>
        <taxon>Spermatophyta</taxon>
        <taxon>Magnoliopsida</taxon>
        <taxon>eudicotyledons</taxon>
        <taxon>Gunneridae</taxon>
        <taxon>Pentapetalae</taxon>
        <taxon>asterids</taxon>
        <taxon>lamiids</taxon>
        <taxon>Gentianales</taxon>
        <taxon>Apocynaceae</taxon>
        <taxon>Rauvolfioideae</taxon>
        <taxon>Vinceae</taxon>
        <taxon>Catharanthinae</taxon>
        <taxon>Catharanthus</taxon>
    </lineage>
</organism>
<gene>
    <name evidence="1" type="ORF">M9H77_23602</name>
</gene>
<protein>
    <submittedName>
        <fullName evidence="1">Uncharacterized protein</fullName>
    </submittedName>
</protein>
<accession>A0ACC0AUQ8</accession>
<dbReference type="Proteomes" id="UP001060085">
    <property type="component" value="Linkage Group LG05"/>
</dbReference>
<proteinExistence type="predicted"/>